<organism evidence="1 2">
    <name type="scientific">Myotis myotis</name>
    <name type="common">Greater mouse-eared bat</name>
    <name type="synonym">Vespertilio myotis</name>
    <dbReference type="NCBI Taxonomy" id="51298"/>
    <lineage>
        <taxon>Eukaryota</taxon>
        <taxon>Metazoa</taxon>
        <taxon>Chordata</taxon>
        <taxon>Craniata</taxon>
        <taxon>Vertebrata</taxon>
        <taxon>Euteleostomi</taxon>
        <taxon>Mammalia</taxon>
        <taxon>Eutheria</taxon>
        <taxon>Laurasiatheria</taxon>
        <taxon>Chiroptera</taxon>
        <taxon>Yangochiroptera</taxon>
        <taxon>Vespertilionidae</taxon>
        <taxon>Myotis</taxon>
    </lineage>
</organism>
<evidence type="ECO:0000313" key="1">
    <source>
        <dbReference type="EMBL" id="KAF6290947.1"/>
    </source>
</evidence>
<proteinExistence type="predicted"/>
<protein>
    <submittedName>
        <fullName evidence="1">Uncharacterized protein</fullName>
    </submittedName>
</protein>
<reference evidence="1 2" key="1">
    <citation type="journal article" date="2020" name="Nature">
        <title>Six reference-quality genomes reveal evolution of bat adaptations.</title>
        <authorList>
            <person name="Jebb D."/>
            <person name="Huang Z."/>
            <person name="Pippel M."/>
            <person name="Hughes G.M."/>
            <person name="Lavrichenko K."/>
            <person name="Devanna P."/>
            <person name="Winkler S."/>
            <person name="Jermiin L.S."/>
            <person name="Skirmuntt E.C."/>
            <person name="Katzourakis A."/>
            <person name="Burkitt-Gray L."/>
            <person name="Ray D.A."/>
            <person name="Sullivan K.A.M."/>
            <person name="Roscito J.G."/>
            <person name="Kirilenko B.M."/>
            <person name="Davalos L.M."/>
            <person name="Corthals A.P."/>
            <person name="Power M.L."/>
            <person name="Jones G."/>
            <person name="Ransome R.D."/>
            <person name="Dechmann D.K.N."/>
            <person name="Locatelli A.G."/>
            <person name="Puechmaille S.J."/>
            <person name="Fedrigo O."/>
            <person name="Jarvis E.D."/>
            <person name="Hiller M."/>
            <person name="Vernes S.C."/>
            <person name="Myers E.W."/>
            <person name="Teeling E.C."/>
        </authorList>
    </citation>
    <scope>NUCLEOTIDE SEQUENCE [LARGE SCALE GENOMIC DNA]</scope>
    <source>
        <strain evidence="1">MMyoMyo1</strain>
        <tissue evidence="1">Flight muscle</tissue>
    </source>
</reference>
<keyword evidence="2" id="KW-1185">Reference proteome</keyword>
<comment type="caution">
    <text evidence="1">The sequence shown here is derived from an EMBL/GenBank/DDBJ whole genome shotgun (WGS) entry which is preliminary data.</text>
</comment>
<accession>A0A7J7SS88</accession>
<sequence>MMVPPILAPLLPFSPHTKTSLKPSTGTTIPHRRVWLPSPQASQSCRHTFRHLLPAVPSRFVWQCRLPDRSSHHTVASVLFLSCTWAPCQGPQLCGLLHCCCRCRCTLWNASICARACLPKQGQALQVLGQCLFPPFTVIPS</sequence>
<dbReference type="AlphaFoldDB" id="A0A7J7SS88"/>
<evidence type="ECO:0000313" key="2">
    <source>
        <dbReference type="Proteomes" id="UP000527355"/>
    </source>
</evidence>
<dbReference type="EMBL" id="JABWUV010000018">
    <property type="protein sequence ID" value="KAF6290947.1"/>
    <property type="molecule type" value="Genomic_DNA"/>
</dbReference>
<gene>
    <name evidence="1" type="ORF">mMyoMyo1_009335</name>
</gene>
<dbReference type="Proteomes" id="UP000527355">
    <property type="component" value="Unassembled WGS sequence"/>
</dbReference>
<name>A0A7J7SS88_MYOMY</name>